<proteinExistence type="predicted"/>
<organism evidence="1 2">
    <name type="scientific">Zavarzinia aquatilis</name>
    <dbReference type="NCBI Taxonomy" id="2211142"/>
    <lineage>
        <taxon>Bacteria</taxon>
        <taxon>Pseudomonadati</taxon>
        <taxon>Pseudomonadota</taxon>
        <taxon>Alphaproteobacteria</taxon>
        <taxon>Rhodospirillales</taxon>
        <taxon>Zavarziniaceae</taxon>
        <taxon>Zavarzinia</taxon>
    </lineage>
</organism>
<accession>A0A317DTG6</accession>
<dbReference type="RefSeq" id="WP_109908105.1">
    <property type="nucleotide sequence ID" value="NZ_QGLE01000022.1"/>
</dbReference>
<keyword evidence="2" id="KW-1185">Reference proteome</keyword>
<sequence length="69" mass="7427">MDDLRCARDGYEEASEAARMLDGLADLVSAAQDLHCVGVEGLRALLDAVRDRLHDGLEGVATSLYVKLP</sequence>
<evidence type="ECO:0000313" key="2">
    <source>
        <dbReference type="Proteomes" id="UP000245461"/>
    </source>
</evidence>
<protein>
    <submittedName>
        <fullName evidence="1">Uncharacterized protein</fullName>
    </submittedName>
</protein>
<dbReference type="EMBL" id="QGLE01000022">
    <property type="protein sequence ID" value="PWR17654.1"/>
    <property type="molecule type" value="Genomic_DNA"/>
</dbReference>
<gene>
    <name evidence="1" type="ORF">DKG74_20825</name>
</gene>
<comment type="caution">
    <text evidence="1">The sequence shown here is derived from an EMBL/GenBank/DDBJ whole genome shotgun (WGS) entry which is preliminary data.</text>
</comment>
<dbReference type="AlphaFoldDB" id="A0A317DTG6"/>
<evidence type="ECO:0000313" key="1">
    <source>
        <dbReference type="EMBL" id="PWR17654.1"/>
    </source>
</evidence>
<name>A0A317DTG6_9PROT</name>
<reference evidence="1 2" key="1">
    <citation type="submission" date="2018-05" db="EMBL/GenBank/DDBJ databases">
        <title>Zavarzinia sp. HR-AS.</title>
        <authorList>
            <person name="Lee Y."/>
            <person name="Jeon C.O."/>
        </authorList>
    </citation>
    <scope>NUCLEOTIDE SEQUENCE [LARGE SCALE GENOMIC DNA]</scope>
    <source>
        <strain evidence="1 2">HR-AS</strain>
    </source>
</reference>
<dbReference type="Proteomes" id="UP000245461">
    <property type="component" value="Unassembled WGS sequence"/>
</dbReference>